<dbReference type="GO" id="GO:0005524">
    <property type="term" value="F:ATP binding"/>
    <property type="evidence" value="ECO:0007669"/>
    <property type="project" value="UniProtKB-KW"/>
</dbReference>
<dbReference type="Pfam" id="PF01627">
    <property type="entry name" value="Hpt"/>
    <property type="match status" value="1"/>
</dbReference>
<keyword evidence="5 13" id="KW-0597">Phosphoprotein</keyword>
<feature type="domain" description="Response regulatory" evidence="17">
    <location>
        <begin position="488"/>
        <end position="605"/>
    </location>
</feature>
<evidence type="ECO:0000256" key="9">
    <source>
        <dbReference type="ARBA" id="ARBA00022989"/>
    </source>
</evidence>
<dbReference type="CDD" id="cd17546">
    <property type="entry name" value="REC_hyHK_CKI1_RcsC-like"/>
    <property type="match status" value="1"/>
</dbReference>
<keyword evidence="10" id="KW-0902">Two-component regulatory system</keyword>
<dbReference type="EC" id="2.7.13.3" evidence="3"/>
<keyword evidence="9 15" id="KW-1133">Transmembrane helix</keyword>
<dbReference type="Pfam" id="PF02518">
    <property type="entry name" value="HATPase_c"/>
    <property type="match status" value="1"/>
</dbReference>
<dbReference type="SUPFAM" id="SSF47226">
    <property type="entry name" value="Histidine-containing phosphotransfer domain, HPT domain"/>
    <property type="match status" value="1"/>
</dbReference>
<keyword evidence="6 15" id="KW-0812">Transmembrane</keyword>
<comment type="catalytic activity">
    <reaction evidence="1">
        <text>ATP + protein L-histidine = ADP + protein N-phospho-L-histidine.</text>
        <dbReference type="EC" id="2.7.13.3"/>
    </reaction>
</comment>
<protein>
    <recommendedName>
        <fullName evidence="3">histidine kinase</fullName>
        <ecNumber evidence="3">2.7.13.3</ecNumber>
    </recommendedName>
</protein>
<dbReference type="SMART" id="SM00448">
    <property type="entry name" value="REC"/>
    <property type="match status" value="1"/>
</dbReference>
<evidence type="ECO:0000256" key="10">
    <source>
        <dbReference type="ARBA" id="ARBA00023012"/>
    </source>
</evidence>
<evidence type="ECO:0000256" key="2">
    <source>
        <dbReference type="ARBA" id="ARBA00004651"/>
    </source>
</evidence>
<evidence type="ECO:0000256" key="13">
    <source>
        <dbReference type="PROSITE-ProRule" id="PRU00169"/>
    </source>
</evidence>
<evidence type="ECO:0000256" key="12">
    <source>
        <dbReference type="PROSITE-ProRule" id="PRU00110"/>
    </source>
</evidence>
<dbReference type="Gene3D" id="1.20.120.160">
    <property type="entry name" value="HPT domain"/>
    <property type="match status" value="1"/>
</dbReference>
<dbReference type="InterPro" id="IPR003594">
    <property type="entry name" value="HATPase_dom"/>
</dbReference>
<dbReference type="CDD" id="cd16922">
    <property type="entry name" value="HATPase_EvgS-ArcB-TorS-like"/>
    <property type="match status" value="1"/>
</dbReference>
<evidence type="ECO:0000256" key="5">
    <source>
        <dbReference type="ARBA" id="ARBA00022553"/>
    </source>
</evidence>
<dbReference type="InterPro" id="IPR036097">
    <property type="entry name" value="HisK_dim/P_sf"/>
</dbReference>
<dbReference type="Gene3D" id="3.40.50.2300">
    <property type="match status" value="1"/>
</dbReference>
<keyword evidence="4" id="KW-1003">Cell membrane</keyword>
<accession>A0ABW2RE87</accession>
<reference evidence="20" key="1">
    <citation type="journal article" date="2019" name="Int. J. Syst. Evol. Microbiol.">
        <title>The Global Catalogue of Microorganisms (GCM) 10K type strain sequencing project: providing services to taxonomists for standard genome sequencing and annotation.</title>
        <authorList>
            <consortium name="The Broad Institute Genomics Platform"/>
            <consortium name="The Broad Institute Genome Sequencing Center for Infectious Disease"/>
            <person name="Wu L."/>
            <person name="Ma J."/>
        </authorList>
    </citation>
    <scope>NUCLEOTIDE SEQUENCE [LARGE SCALE GENOMIC DNA]</scope>
    <source>
        <strain evidence="20">CCUG 54518</strain>
    </source>
</reference>
<dbReference type="PROSITE" id="PS50109">
    <property type="entry name" value="HIS_KIN"/>
    <property type="match status" value="1"/>
</dbReference>
<comment type="caution">
    <text evidence="19">The sequence shown here is derived from an EMBL/GenBank/DDBJ whole genome shotgun (WGS) entry which is preliminary data.</text>
</comment>
<evidence type="ECO:0000256" key="15">
    <source>
        <dbReference type="SAM" id="Phobius"/>
    </source>
</evidence>
<keyword evidence="14" id="KW-0175">Coiled coil</keyword>
<dbReference type="Gene3D" id="3.30.565.10">
    <property type="entry name" value="Histidine kinase-like ATPase, C-terminal domain"/>
    <property type="match status" value="1"/>
</dbReference>
<dbReference type="Pfam" id="PF00512">
    <property type="entry name" value="HisKA"/>
    <property type="match status" value="1"/>
</dbReference>
<keyword evidence="7" id="KW-0547">Nucleotide-binding</keyword>
<dbReference type="InterPro" id="IPR005467">
    <property type="entry name" value="His_kinase_dom"/>
</dbReference>
<gene>
    <name evidence="19" type="ORF">ACFQNJ_18155</name>
</gene>
<dbReference type="SUPFAM" id="SSF52172">
    <property type="entry name" value="CheY-like"/>
    <property type="match status" value="1"/>
</dbReference>
<dbReference type="InterPro" id="IPR001789">
    <property type="entry name" value="Sig_transdc_resp-reg_receiver"/>
</dbReference>
<evidence type="ECO:0000256" key="6">
    <source>
        <dbReference type="ARBA" id="ARBA00022692"/>
    </source>
</evidence>
<keyword evidence="11 15" id="KW-0472">Membrane</keyword>
<dbReference type="PRINTS" id="PR00344">
    <property type="entry name" value="BCTRLSENSOR"/>
</dbReference>
<dbReference type="InterPro" id="IPR003661">
    <property type="entry name" value="HisK_dim/P_dom"/>
</dbReference>
<dbReference type="CDD" id="cd00082">
    <property type="entry name" value="HisKA"/>
    <property type="match status" value="1"/>
</dbReference>
<evidence type="ECO:0000259" key="17">
    <source>
        <dbReference type="PROSITE" id="PS50110"/>
    </source>
</evidence>
<dbReference type="SMART" id="SM00388">
    <property type="entry name" value="HisKA"/>
    <property type="match status" value="1"/>
</dbReference>
<keyword evidence="20" id="KW-1185">Reference proteome</keyword>
<evidence type="ECO:0000259" key="16">
    <source>
        <dbReference type="PROSITE" id="PS50109"/>
    </source>
</evidence>
<dbReference type="PANTHER" id="PTHR45339">
    <property type="entry name" value="HYBRID SIGNAL TRANSDUCTION HISTIDINE KINASE J"/>
    <property type="match status" value="1"/>
</dbReference>
<sequence length="766" mass="85159">MFSIQNISRWRRREWVLAIAALLVVTIGPLAWIQWRQFQMLEDLSSNQVDSIMWQAYQLERELGRLDQVVHNAELSPGSADPYELQERYEIFISRIDLLRKIPRRDLLERSEVYTQALTELEKFVTYADPLFAKPDELAQSPAVLSDMDRRIEQLTPLLGDVTRESNRAVAVFVDERNQQLQQQSMLVIGMASVQSVVMLLFVGLLIRHIRRQQQQYTRLQKLSKELTEARDQAEAANHGKSVFLANMSHEIRTPFQGLLGMLNLLGDASLSNQQRDYLQTARDSALHLLGVLNDILDVTTMESGTLKLSTAPTHLRTVVDEVDNLMRVSAEDKGLQFHIYAAANLPEWVMADATRLRQIMYNLINNAIKFTHEGSIMVEVARSDAMPDGVVITVRDTGVGMDAETVERLFTRFFQADNSLRRRIGGAGLGLEISRNLARMMGGDIHVSSQAGVGSVFTVILQLPHCDAPASDTGTGSGGLGAPRRLKILVAEDHPINLKYMNILLEKMGHDATFCENGQEALELVQRNSYDVVLLDYHMPVLDGLAATEAIRALPGPASETKIILVTADVVNDTRKRALEVGINEFASKPLQAEDLKRALARCGLLEPQAGAQAIPGDDTGGSSGIPLDSRPFTLSSYEMPVILPTPEMSAQVLIDPEAYGEIVSMMPEDSLEEMLDTLFRPPEGTVPVLLQNIADGDRKTIGHNAHKLKGTSMLMGFKALVDTSARIEYLATQTEEPIGQEYAEQLRREAEATRDAVRVFEAKA</sequence>
<comment type="subcellular location">
    <subcellularLocation>
        <location evidence="2">Cell membrane</location>
        <topology evidence="2">Multi-pass membrane protein</topology>
    </subcellularLocation>
</comment>
<evidence type="ECO:0000256" key="4">
    <source>
        <dbReference type="ARBA" id="ARBA00022475"/>
    </source>
</evidence>
<evidence type="ECO:0000256" key="8">
    <source>
        <dbReference type="ARBA" id="ARBA00022840"/>
    </source>
</evidence>
<name>A0ABW2RE87_9BURK</name>
<evidence type="ECO:0000256" key="11">
    <source>
        <dbReference type="ARBA" id="ARBA00023136"/>
    </source>
</evidence>
<evidence type="ECO:0000313" key="19">
    <source>
        <dbReference type="EMBL" id="MFC7436434.1"/>
    </source>
</evidence>
<dbReference type="InterPro" id="IPR036890">
    <property type="entry name" value="HATPase_C_sf"/>
</dbReference>
<dbReference type="EMBL" id="JBHTBX010000018">
    <property type="protein sequence ID" value="MFC7436434.1"/>
    <property type="molecule type" value="Genomic_DNA"/>
</dbReference>
<evidence type="ECO:0000256" key="14">
    <source>
        <dbReference type="SAM" id="Coils"/>
    </source>
</evidence>
<evidence type="ECO:0000259" key="18">
    <source>
        <dbReference type="PROSITE" id="PS50894"/>
    </source>
</evidence>
<organism evidence="19 20">
    <name type="scientific">Hydrogenophaga bisanensis</name>
    <dbReference type="NCBI Taxonomy" id="439611"/>
    <lineage>
        <taxon>Bacteria</taxon>
        <taxon>Pseudomonadati</taxon>
        <taxon>Pseudomonadota</taxon>
        <taxon>Betaproteobacteria</taxon>
        <taxon>Burkholderiales</taxon>
        <taxon>Comamonadaceae</taxon>
        <taxon>Hydrogenophaga</taxon>
    </lineage>
</organism>
<evidence type="ECO:0000256" key="1">
    <source>
        <dbReference type="ARBA" id="ARBA00000085"/>
    </source>
</evidence>
<proteinExistence type="predicted"/>
<feature type="transmembrane region" description="Helical" evidence="15">
    <location>
        <begin position="15"/>
        <end position="35"/>
    </location>
</feature>
<evidence type="ECO:0000256" key="3">
    <source>
        <dbReference type="ARBA" id="ARBA00012438"/>
    </source>
</evidence>
<evidence type="ECO:0000256" key="7">
    <source>
        <dbReference type="ARBA" id="ARBA00022741"/>
    </source>
</evidence>
<dbReference type="RefSeq" id="WP_382260065.1">
    <property type="nucleotide sequence ID" value="NZ_JBHTBX010000018.1"/>
</dbReference>
<feature type="domain" description="HPt" evidence="18">
    <location>
        <begin position="669"/>
        <end position="765"/>
    </location>
</feature>
<keyword evidence="8 19" id="KW-0067">ATP-binding</keyword>
<feature type="modified residue" description="Phosphohistidine" evidence="12">
    <location>
        <position position="708"/>
    </location>
</feature>
<dbReference type="InterPro" id="IPR011006">
    <property type="entry name" value="CheY-like_superfamily"/>
</dbReference>
<dbReference type="Proteomes" id="UP001596495">
    <property type="component" value="Unassembled WGS sequence"/>
</dbReference>
<dbReference type="InterPro" id="IPR036641">
    <property type="entry name" value="HPT_dom_sf"/>
</dbReference>
<feature type="modified residue" description="4-aspartylphosphate" evidence="13">
    <location>
        <position position="537"/>
    </location>
</feature>
<dbReference type="PANTHER" id="PTHR45339:SF1">
    <property type="entry name" value="HYBRID SIGNAL TRANSDUCTION HISTIDINE KINASE J"/>
    <property type="match status" value="1"/>
</dbReference>
<dbReference type="InterPro" id="IPR008207">
    <property type="entry name" value="Sig_transdc_His_kin_Hpt_dom"/>
</dbReference>
<dbReference type="SMART" id="SM00387">
    <property type="entry name" value="HATPase_c"/>
    <property type="match status" value="1"/>
</dbReference>
<dbReference type="SUPFAM" id="SSF55874">
    <property type="entry name" value="ATPase domain of HSP90 chaperone/DNA topoisomerase II/histidine kinase"/>
    <property type="match status" value="1"/>
</dbReference>
<dbReference type="PROSITE" id="PS50894">
    <property type="entry name" value="HPT"/>
    <property type="match status" value="1"/>
</dbReference>
<feature type="domain" description="Histidine kinase" evidence="16">
    <location>
        <begin position="247"/>
        <end position="466"/>
    </location>
</feature>
<dbReference type="Gene3D" id="1.10.287.130">
    <property type="match status" value="1"/>
</dbReference>
<dbReference type="InterPro" id="IPR004358">
    <property type="entry name" value="Sig_transdc_His_kin-like_C"/>
</dbReference>
<feature type="coiled-coil region" evidence="14">
    <location>
        <begin position="210"/>
        <end position="240"/>
    </location>
</feature>
<dbReference type="PROSITE" id="PS50110">
    <property type="entry name" value="RESPONSE_REGULATORY"/>
    <property type="match status" value="1"/>
</dbReference>
<evidence type="ECO:0000313" key="20">
    <source>
        <dbReference type="Proteomes" id="UP001596495"/>
    </source>
</evidence>
<dbReference type="SUPFAM" id="SSF47384">
    <property type="entry name" value="Homodimeric domain of signal transducing histidine kinase"/>
    <property type="match status" value="1"/>
</dbReference>
<dbReference type="Pfam" id="PF00072">
    <property type="entry name" value="Response_reg"/>
    <property type="match status" value="1"/>
</dbReference>